<evidence type="ECO:0000256" key="1">
    <source>
        <dbReference type="SAM" id="Phobius"/>
    </source>
</evidence>
<reference evidence="2 3" key="1">
    <citation type="submission" date="2024-03" db="EMBL/GenBank/DDBJ databases">
        <title>Human intestinal bacterial collection.</title>
        <authorList>
            <person name="Pauvert C."/>
            <person name="Hitch T.C.A."/>
            <person name="Clavel T."/>
        </authorList>
    </citation>
    <scope>NUCLEOTIDE SEQUENCE [LARGE SCALE GENOMIC DNA]</scope>
    <source>
        <strain evidence="2 3">CLA-AP-H29</strain>
    </source>
</reference>
<organism evidence="2 3">
    <name type="scientific">Pseudoflavonifractor intestinihominis</name>
    <dbReference type="NCBI Taxonomy" id="3133171"/>
    <lineage>
        <taxon>Bacteria</taxon>
        <taxon>Bacillati</taxon>
        <taxon>Bacillota</taxon>
        <taxon>Clostridia</taxon>
        <taxon>Eubacteriales</taxon>
        <taxon>Oscillospiraceae</taxon>
        <taxon>Pseudoflavonifractor</taxon>
    </lineage>
</organism>
<dbReference type="Proteomes" id="UP001464378">
    <property type="component" value="Unassembled WGS sequence"/>
</dbReference>
<dbReference type="RefSeq" id="WP_349232677.1">
    <property type="nucleotide sequence ID" value="NZ_JBBMFK010000041.1"/>
</dbReference>
<protein>
    <submittedName>
        <fullName evidence="2">Uncharacterized protein</fullName>
    </submittedName>
</protein>
<keyword evidence="1" id="KW-0472">Membrane</keyword>
<evidence type="ECO:0000313" key="3">
    <source>
        <dbReference type="Proteomes" id="UP001464378"/>
    </source>
</evidence>
<evidence type="ECO:0000313" key="2">
    <source>
        <dbReference type="EMBL" id="MEQ2445038.1"/>
    </source>
</evidence>
<dbReference type="EMBL" id="JBBMFK010000041">
    <property type="protein sequence ID" value="MEQ2445038.1"/>
    <property type="molecule type" value="Genomic_DNA"/>
</dbReference>
<sequence>MMWKKVYNFLHIALWAFVGVFIGSSLWRCYEYYAYRDLFAVQSAPWYLSIVVNGLFTAVIVLVLLVLRRLVKRKLT</sequence>
<comment type="caution">
    <text evidence="2">The sequence shown here is derived from an EMBL/GenBank/DDBJ whole genome shotgun (WGS) entry which is preliminary data.</text>
</comment>
<keyword evidence="3" id="KW-1185">Reference proteome</keyword>
<feature type="transmembrane region" description="Helical" evidence="1">
    <location>
        <begin position="46"/>
        <end position="67"/>
    </location>
</feature>
<keyword evidence="1" id="KW-0812">Transmembrane</keyword>
<gene>
    <name evidence="2" type="ORF">WMO64_16415</name>
</gene>
<keyword evidence="1" id="KW-1133">Transmembrane helix</keyword>
<proteinExistence type="predicted"/>
<accession>A0ABV1ECJ3</accession>
<feature type="transmembrane region" description="Helical" evidence="1">
    <location>
        <begin position="7"/>
        <end position="26"/>
    </location>
</feature>
<name>A0ABV1ECJ3_9FIRM</name>